<dbReference type="KEGG" id="gyu:FE374_14785"/>
<dbReference type="Pfam" id="PF02423">
    <property type="entry name" value="OCD_Mu_crystall"/>
    <property type="match status" value="1"/>
</dbReference>
<dbReference type="InterPro" id="IPR023401">
    <property type="entry name" value="ODC_N"/>
</dbReference>
<dbReference type="Proteomes" id="UP000314616">
    <property type="component" value="Chromosome"/>
</dbReference>
<dbReference type="OrthoDB" id="7209364at2"/>
<sequence length="333" mass="35994">MGQIAMVHTLTVVSHEDVDATGLSISDALRAVEDTYRMEAASGSIVPVKIEMHTGRDGAFKLAMPASIPGWRQSGMKWAAFFPGNSRWGVPDSHSVIILDDWDTGLPVAVVEGSLITNLRTAACAAVLAKFTVPRAPTTVTLVGAGMLARWTLRALVETFPAIETVRVVSRTAATRDRFCEEMREEVACELVPLGDAEQAVRGSQLIVSSTVPCPEPSLRSAWLDDDAVAVPIDGLYVWDDSLFATAGRFVTDHREFLAGQYDQRPDRIAWQDWEEIASILDGSSARQATGPTVALPTGKASIDVRLGWEVLARVAERTVPAAPLIEGRVHAH</sequence>
<dbReference type="Gene3D" id="3.30.1780.10">
    <property type="entry name" value="ornithine cyclodeaminase, domain 1"/>
    <property type="match status" value="1"/>
</dbReference>
<evidence type="ECO:0000313" key="2">
    <source>
        <dbReference type="Proteomes" id="UP000314616"/>
    </source>
</evidence>
<dbReference type="EMBL" id="CP040915">
    <property type="protein sequence ID" value="QDC25705.1"/>
    <property type="molecule type" value="Genomic_DNA"/>
</dbReference>
<dbReference type="AlphaFoldDB" id="A0A5B8C8K2"/>
<dbReference type="PANTHER" id="PTHR13812:SF19">
    <property type="entry name" value="KETIMINE REDUCTASE MU-CRYSTALLIN"/>
    <property type="match status" value="1"/>
</dbReference>
<dbReference type="InterPro" id="IPR003462">
    <property type="entry name" value="ODC_Mu_crystall"/>
</dbReference>
<dbReference type="RefSeq" id="WP_139929955.1">
    <property type="nucleotide sequence ID" value="NZ_CP040915.1"/>
</dbReference>
<accession>A0A5B8C8K2</accession>
<name>A0A5B8C8K2_9MICO</name>
<evidence type="ECO:0000313" key="1">
    <source>
        <dbReference type="EMBL" id="QDC25705.1"/>
    </source>
</evidence>
<organism evidence="1 2">
    <name type="scientific">Georgenia yuyongxinii</name>
    <dbReference type="NCBI Taxonomy" id="2589797"/>
    <lineage>
        <taxon>Bacteria</taxon>
        <taxon>Bacillati</taxon>
        <taxon>Actinomycetota</taxon>
        <taxon>Actinomycetes</taxon>
        <taxon>Micrococcales</taxon>
        <taxon>Bogoriellaceae</taxon>
        <taxon>Georgenia</taxon>
    </lineage>
</organism>
<protein>
    <submittedName>
        <fullName evidence="1">Ornithine cyclodeaminase family protein</fullName>
    </submittedName>
</protein>
<proteinExistence type="predicted"/>
<dbReference type="PANTHER" id="PTHR13812">
    <property type="entry name" value="KETIMINE REDUCTASE MU-CRYSTALLIN"/>
    <property type="match status" value="1"/>
</dbReference>
<dbReference type="InterPro" id="IPR036291">
    <property type="entry name" value="NAD(P)-bd_dom_sf"/>
</dbReference>
<reference evidence="1 2" key="1">
    <citation type="submission" date="2019-05" db="EMBL/GenBank/DDBJ databases">
        <title>Georgenia *** sp. nov., and Georgenia *** sp. nov., isolated from the intestinal contents of plateau pika (Ochotona curzoniae) in the Qinghai-Tibet plateau of China.</title>
        <authorList>
            <person name="Tian Z."/>
        </authorList>
    </citation>
    <scope>NUCLEOTIDE SEQUENCE [LARGE SCALE GENOMIC DNA]</scope>
    <source>
        <strain evidence="1 2">Z443</strain>
    </source>
</reference>
<dbReference type="PIRSF" id="PIRSF001439">
    <property type="entry name" value="CryM"/>
    <property type="match status" value="1"/>
</dbReference>
<dbReference type="Gene3D" id="3.40.50.720">
    <property type="entry name" value="NAD(P)-binding Rossmann-like Domain"/>
    <property type="match status" value="1"/>
</dbReference>
<gene>
    <name evidence="1" type="ORF">FE374_14785</name>
</gene>
<dbReference type="GO" id="GO:0005737">
    <property type="term" value="C:cytoplasm"/>
    <property type="evidence" value="ECO:0007669"/>
    <property type="project" value="TreeGrafter"/>
</dbReference>
<dbReference type="SUPFAM" id="SSF51735">
    <property type="entry name" value="NAD(P)-binding Rossmann-fold domains"/>
    <property type="match status" value="1"/>
</dbReference>